<dbReference type="GeneID" id="26839834"/>
<dbReference type="RefSeq" id="XP_015467499.1">
    <property type="nucleotide sequence ID" value="XM_015611655.1"/>
</dbReference>
<evidence type="ECO:0000256" key="6">
    <source>
        <dbReference type="ARBA" id="ARBA00022840"/>
    </source>
</evidence>
<feature type="region of interest" description="Disordered" evidence="10">
    <location>
        <begin position="1"/>
        <end position="45"/>
    </location>
</feature>
<dbReference type="GO" id="GO:0004674">
    <property type="term" value="F:protein serine/threonine kinase activity"/>
    <property type="evidence" value="ECO:0007669"/>
    <property type="project" value="UniProtKB-KW"/>
</dbReference>
<dbReference type="SMART" id="SM00220">
    <property type="entry name" value="S_TKc"/>
    <property type="match status" value="1"/>
</dbReference>
<comment type="catalytic activity">
    <reaction evidence="7">
        <text>L-threonyl-[protein] + ATP = O-phospho-L-threonyl-[protein] + ADP + H(+)</text>
        <dbReference type="Rhea" id="RHEA:46608"/>
        <dbReference type="Rhea" id="RHEA-COMP:11060"/>
        <dbReference type="Rhea" id="RHEA-COMP:11605"/>
        <dbReference type="ChEBI" id="CHEBI:15378"/>
        <dbReference type="ChEBI" id="CHEBI:30013"/>
        <dbReference type="ChEBI" id="CHEBI:30616"/>
        <dbReference type="ChEBI" id="CHEBI:61977"/>
        <dbReference type="ChEBI" id="CHEBI:456216"/>
        <dbReference type="EC" id="2.7.11.1"/>
    </reaction>
</comment>
<keyword evidence="3" id="KW-0808">Transferase</keyword>
<dbReference type="OrthoDB" id="6513151at2759"/>
<feature type="region of interest" description="Disordered" evidence="10">
    <location>
        <begin position="98"/>
        <end position="181"/>
    </location>
</feature>
<keyword evidence="2" id="KW-0723">Serine/threonine-protein kinase</keyword>
<keyword evidence="13" id="KW-1185">Reference proteome</keyword>
<feature type="domain" description="Protein kinase" evidence="11">
    <location>
        <begin position="222"/>
        <end position="531"/>
    </location>
</feature>
<proteinExistence type="predicted"/>
<dbReference type="GO" id="GO:0030447">
    <property type="term" value="P:filamentous growth"/>
    <property type="evidence" value="ECO:0007669"/>
    <property type="project" value="UniProtKB-ARBA"/>
</dbReference>
<evidence type="ECO:0000256" key="3">
    <source>
        <dbReference type="ARBA" id="ARBA00022679"/>
    </source>
</evidence>
<feature type="compositionally biased region" description="Basic and acidic residues" evidence="10">
    <location>
        <begin position="145"/>
        <end position="171"/>
    </location>
</feature>
<reference evidence="12 13" key="1">
    <citation type="submission" date="2015-11" db="EMBL/GenBank/DDBJ databases">
        <title>The genome of Debaryomyces fabryi.</title>
        <authorList>
            <person name="Tafer H."/>
            <person name="Lopandic K."/>
        </authorList>
    </citation>
    <scope>NUCLEOTIDE SEQUENCE [LARGE SCALE GENOMIC DNA]</scope>
    <source>
        <strain evidence="12 13">CBS 789</strain>
    </source>
</reference>
<dbReference type="PROSITE" id="PS50011">
    <property type="entry name" value="PROTEIN_KINASE_DOM"/>
    <property type="match status" value="1"/>
</dbReference>
<sequence length="584" mass="66035">MLDSEPVDSKKKSGLRGFFSSSSTSLNKENRKAGNESGTSSPLSHRFLLKKRSSRGISQSSQNSSSSSLNSVTKYNMYNSSGLANNGSQIQIDKNSEHDYHSDAGDISNEGTEYDNSASSRSHSMNNTIDTSNGSFNNNEGGLPKTDDRVPPHTLRRKTELLPEAKKEASGKTKSHSRHLSHLSLKRFLKKLKNTDTGDSKYKHKHANVLPHHSSDLYKKYGTVGKLLGTGASGSVKLVTSKTDPNEIFAVKKFRAKLPNENEHDYKVKVKNEFKIGQHLRHENLIHTIELIKESEMMSVEYYIVMEYCPYDFFNLVMSGLMTREECACYFKQIVNGVAYFQENGLAHRDLKLDNCVVTKDGILKLIDFGSAVQFRKEKTNNNPSEDDIDEKYRLVRSRGVVGSDPYLAPEVLEPSNFGYDARGVDVWSIAIMYCCMILKRFPWKIPKVSDPSYKSFITDPVETDTEELANDVHNSLHVSSSDNANKRHSTGPYRLLRLLPTQARYLIEKMLTVDPLQRYTIKDVVKDEFYLSIDHCHTIESEGQPKSIYSADNHKHHLVTEEDLQKINMEKERLKKLKDAGVA</sequence>
<dbReference type="Proteomes" id="UP000054251">
    <property type="component" value="Unassembled WGS sequence"/>
</dbReference>
<keyword evidence="4 9" id="KW-0547">Nucleotide-binding</keyword>
<dbReference type="AlphaFoldDB" id="A0A0V1PZB7"/>
<name>A0A0V1PZB7_9ASCO</name>
<dbReference type="PROSITE" id="PS00108">
    <property type="entry name" value="PROTEIN_KINASE_ST"/>
    <property type="match status" value="1"/>
</dbReference>
<dbReference type="PANTHER" id="PTHR24343:SF137">
    <property type="entry name" value="SERINE_THREONINE-PROTEIN KINASE HRK1"/>
    <property type="match status" value="1"/>
</dbReference>
<evidence type="ECO:0000313" key="13">
    <source>
        <dbReference type="Proteomes" id="UP000054251"/>
    </source>
</evidence>
<evidence type="ECO:0000256" key="5">
    <source>
        <dbReference type="ARBA" id="ARBA00022777"/>
    </source>
</evidence>
<evidence type="ECO:0000256" key="10">
    <source>
        <dbReference type="SAM" id="MobiDB-lite"/>
    </source>
</evidence>
<gene>
    <name evidence="12" type="ORF">AC631_02825</name>
</gene>
<organism evidence="12 13">
    <name type="scientific">Debaryomyces fabryi</name>
    <dbReference type="NCBI Taxonomy" id="58627"/>
    <lineage>
        <taxon>Eukaryota</taxon>
        <taxon>Fungi</taxon>
        <taxon>Dikarya</taxon>
        <taxon>Ascomycota</taxon>
        <taxon>Saccharomycotina</taxon>
        <taxon>Pichiomycetes</taxon>
        <taxon>Debaryomycetaceae</taxon>
        <taxon>Debaryomyces</taxon>
    </lineage>
</organism>
<feature type="region of interest" description="Disordered" evidence="10">
    <location>
        <begin position="51"/>
        <end position="70"/>
    </location>
</feature>
<feature type="compositionally biased region" description="Polar residues" evidence="10">
    <location>
        <begin position="109"/>
        <end position="140"/>
    </location>
</feature>
<evidence type="ECO:0000259" key="11">
    <source>
        <dbReference type="PROSITE" id="PS50011"/>
    </source>
</evidence>
<dbReference type="Pfam" id="PF00069">
    <property type="entry name" value="Pkinase"/>
    <property type="match status" value="1"/>
</dbReference>
<evidence type="ECO:0000256" key="8">
    <source>
        <dbReference type="ARBA" id="ARBA00048679"/>
    </source>
</evidence>
<dbReference type="InterPro" id="IPR017441">
    <property type="entry name" value="Protein_kinase_ATP_BS"/>
</dbReference>
<dbReference type="EC" id="2.7.11.1" evidence="1"/>
<feature type="compositionally biased region" description="Low complexity" evidence="10">
    <location>
        <begin position="55"/>
        <end position="70"/>
    </location>
</feature>
<evidence type="ECO:0000256" key="4">
    <source>
        <dbReference type="ARBA" id="ARBA00022741"/>
    </source>
</evidence>
<protein>
    <recommendedName>
        <fullName evidence="1">non-specific serine/threonine protein kinase</fullName>
        <ecNumber evidence="1">2.7.11.1</ecNumber>
    </recommendedName>
</protein>
<accession>A0A0V1PZB7</accession>
<evidence type="ECO:0000256" key="2">
    <source>
        <dbReference type="ARBA" id="ARBA00022527"/>
    </source>
</evidence>
<dbReference type="EMBL" id="LMYN01000054">
    <property type="protein sequence ID" value="KSA01397.1"/>
    <property type="molecule type" value="Genomic_DNA"/>
</dbReference>
<dbReference type="PROSITE" id="PS00107">
    <property type="entry name" value="PROTEIN_KINASE_ATP"/>
    <property type="match status" value="1"/>
</dbReference>
<comment type="catalytic activity">
    <reaction evidence="8">
        <text>L-seryl-[protein] + ATP = O-phospho-L-seryl-[protein] + ADP + H(+)</text>
        <dbReference type="Rhea" id="RHEA:17989"/>
        <dbReference type="Rhea" id="RHEA-COMP:9863"/>
        <dbReference type="Rhea" id="RHEA-COMP:11604"/>
        <dbReference type="ChEBI" id="CHEBI:15378"/>
        <dbReference type="ChEBI" id="CHEBI:29999"/>
        <dbReference type="ChEBI" id="CHEBI:30616"/>
        <dbReference type="ChEBI" id="CHEBI:83421"/>
        <dbReference type="ChEBI" id="CHEBI:456216"/>
        <dbReference type="EC" id="2.7.11.1"/>
    </reaction>
</comment>
<comment type="caution">
    <text evidence="12">The sequence shown here is derived from an EMBL/GenBank/DDBJ whole genome shotgun (WGS) entry which is preliminary data.</text>
</comment>
<dbReference type="GO" id="GO:0005524">
    <property type="term" value="F:ATP binding"/>
    <property type="evidence" value="ECO:0007669"/>
    <property type="project" value="UniProtKB-UniRule"/>
</dbReference>
<evidence type="ECO:0000256" key="7">
    <source>
        <dbReference type="ARBA" id="ARBA00047899"/>
    </source>
</evidence>
<evidence type="ECO:0000256" key="9">
    <source>
        <dbReference type="PROSITE-ProRule" id="PRU10141"/>
    </source>
</evidence>
<dbReference type="InterPro" id="IPR011009">
    <property type="entry name" value="Kinase-like_dom_sf"/>
</dbReference>
<dbReference type="PANTHER" id="PTHR24343">
    <property type="entry name" value="SERINE/THREONINE KINASE"/>
    <property type="match status" value="1"/>
</dbReference>
<dbReference type="InterPro" id="IPR008271">
    <property type="entry name" value="Ser/Thr_kinase_AS"/>
</dbReference>
<dbReference type="SUPFAM" id="SSF56112">
    <property type="entry name" value="Protein kinase-like (PK-like)"/>
    <property type="match status" value="1"/>
</dbReference>
<dbReference type="GO" id="GO:0005829">
    <property type="term" value="C:cytosol"/>
    <property type="evidence" value="ECO:0007669"/>
    <property type="project" value="TreeGrafter"/>
</dbReference>
<keyword evidence="6 9" id="KW-0067">ATP-binding</keyword>
<dbReference type="Gene3D" id="1.10.510.10">
    <property type="entry name" value="Transferase(Phosphotransferase) domain 1"/>
    <property type="match status" value="1"/>
</dbReference>
<dbReference type="InterPro" id="IPR000719">
    <property type="entry name" value="Prot_kinase_dom"/>
</dbReference>
<evidence type="ECO:0000313" key="12">
    <source>
        <dbReference type="EMBL" id="KSA01397.1"/>
    </source>
</evidence>
<evidence type="ECO:0000256" key="1">
    <source>
        <dbReference type="ARBA" id="ARBA00012513"/>
    </source>
</evidence>
<feature type="binding site" evidence="9">
    <location>
        <position position="253"/>
    </location>
    <ligand>
        <name>ATP</name>
        <dbReference type="ChEBI" id="CHEBI:30616"/>
    </ligand>
</feature>
<keyword evidence="5" id="KW-0418">Kinase</keyword>